<dbReference type="InterPro" id="IPR001296">
    <property type="entry name" value="Glyco_trans_1"/>
</dbReference>
<dbReference type="PANTHER" id="PTHR46401:SF2">
    <property type="entry name" value="GLYCOSYLTRANSFERASE WBBK-RELATED"/>
    <property type="match status" value="1"/>
</dbReference>
<keyword evidence="4" id="KW-1185">Reference proteome</keyword>
<dbReference type="EMBL" id="CP071709">
    <property type="protein sequence ID" value="QVY61294.1"/>
    <property type="molecule type" value="Genomic_DNA"/>
</dbReference>
<dbReference type="Gene3D" id="3.40.50.2000">
    <property type="entry name" value="Glycogen Phosphorylase B"/>
    <property type="match status" value="1"/>
</dbReference>
<gene>
    <name evidence="3" type="ORF">J1899_20470</name>
</gene>
<dbReference type="PANTHER" id="PTHR46401">
    <property type="entry name" value="GLYCOSYLTRANSFERASE WBBK-RELATED"/>
    <property type="match status" value="1"/>
</dbReference>
<organism evidence="3 4">
    <name type="scientific">Cytobacillus gottheilii</name>
    <dbReference type="NCBI Taxonomy" id="859144"/>
    <lineage>
        <taxon>Bacteria</taxon>
        <taxon>Bacillati</taxon>
        <taxon>Bacillota</taxon>
        <taxon>Bacilli</taxon>
        <taxon>Bacillales</taxon>
        <taxon>Bacillaceae</taxon>
        <taxon>Cytobacillus</taxon>
    </lineage>
</organism>
<feature type="domain" description="Glycosyl transferase family 1" evidence="2">
    <location>
        <begin position="184"/>
        <end position="301"/>
    </location>
</feature>
<keyword evidence="1" id="KW-0808">Transferase</keyword>
<evidence type="ECO:0000256" key="1">
    <source>
        <dbReference type="ARBA" id="ARBA00022679"/>
    </source>
</evidence>
<dbReference type="SUPFAM" id="SSF53756">
    <property type="entry name" value="UDP-Glycosyltransferase/glycogen phosphorylase"/>
    <property type="match status" value="1"/>
</dbReference>
<dbReference type="RefSeq" id="WP_214476372.1">
    <property type="nucleotide sequence ID" value="NZ_CP071709.1"/>
</dbReference>
<accession>A0ABX8FAV7</accession>
<sequence>MKKVFFATRARGFLNHVFKCNEIEFNFIIDNKNIYELNNQKRKILSWIGRSPVFDWLGIIQRINAKNKLGIINGSFNRFLKSDKPYFIYLENPTALYHYKLNRKKSLLGKSNINRYLNDTNLKAIICMSEACCDTFEQVCGNFEGQKKVIYPYVPSNGYVNELQISQRAASSDINLLFISQGIRFLSKGGLEVIDAFKLLCLERDNINLTIVTSIKDVDEKLIDEIREIPKVRLLDFQLSYEEMEDLYSKSSILLQPTSDESFGLTILEGMKAGLPVIATRLYAIPEMVKDGENGFLTNPHWWFFDKNNIPNSKVWNHREQTLYSGKKNDELIQFLYQKISFLDDHRDILNRMSLKSYEIANSSPFSKESIIQSWNSTLKSIENSQ</sequence>
<dbReference type="Proteomes" id="UP000679247">
    <property type="component" value="Chromosome"/>
</dbReference>
<evidence type="ECO:0000259" key="2">
    <source>
        <dbReference type="Pfam" id="PF00534"/>
    </source>
</evidence>
<proteinExistence type="predicted"/>
<dbReference type="CDD" id="cd03801">
    <property type="entry name" value="GT4_PimA-like"/>
    <property type="match status" value="1"/>
</dbReference>
<evidence type="ECO:0000313" key="3">
    <source>
        <dbReference type="EMBL" id="QVY61294.1"/>
    </source>
</evidence>
<reference evidence="3 4" key="1">
    <citation type="submission" date="2021-03" db="EMBL/GenBank/DDBJ databases">
        <title>The first data on the complete genome of the tetrodotoxin-producing bacterium.</title>
        <authorList>
            <person name="Melnikova D.I."/>
            <person name="Nijland R."/>
            <person name="Magarlamov T.Y."/>
        </authorList>
    </citation>
    <scope>NUCLEOTIDE SEQUENCE [LARGE SCALE GENOMIC DNA]</scope>
    <source>
        <strain evidence="3 4">1839</strain>
    </source>
</reference>
<evidence type="ECO:0000313" key="4">
    <source>
        <dbReference type="Proteomes" id="UP000679247"/>
    </source>
</evidence>
<dbReference type="Pfam" id="PF00534">
    <property type="entry name" value="Glycos_transf_1"/>
    <property type="match status" value="1"/>
</dbReference>
<name>A0ABX8FAV7_9BACI</name>
<protein>
    <submittedName>
        <fullName evidence="3">Glycosyltransferase</fullName>
    </submittedName>
</protein>